<accession>A0ABN0H9B8</accession>
<dbReference type="EMBL" id="AHOM02000005">
    <property type="protein sequence ID" value="EJZ42335.1"/>
    <property type="molecule type" value="Genomic_DNA"/>
</dbReference>
<dbReference type="Proteomes" id="UP000018720">
    <property type="component" value="Unassembled WGS sequence"/>
</dbReference>
<comment type="caution">
    <text evidence="1">The sequence shown here is derived from an EMBL/GenBank/DDBJ whole genome shotgun (WGS) entry which is preliminary data.</text>
</comment>
<evidence type="ECO:0000313" key="1">
    <source>
        <dbReference type="EMBL" id="EJZ42335.1"/>
    </source>
</evidence>
<keyword evidence="2" id="KW-1185">Reference proteome</keyword>
<evidence type="ECO:0008006" key="3">
    <source>
        <dbReference type="Google" id="ProtNLM"/>
    </source>
</evidence>
<organism evidence="1 2">
    <name type="scientific">Leptospira licerasiae str. MMD4847</name>
    <dbReference type="NCBI Taxonomy" id="1049971"/>
    <lineage>
        <taxon>Bacteria</taxon>
        <taxon>Pseudomonadati</taxon>
        <taxon>Spirochaetota</taxon>
        <taxon>Spirochaetia</taxon>
        <taxon>Leptospirales</taxon>
        <taxon>Leptospiraceae</taxon>
        <taxon>Leptospira</taxon>
    </lineage>
</organism>
<sequence>MDAIGSIRRKFFGTLLDRPRFFGKTINVKLPESPYSNKEERNKIRSLEFPEGIISRDELEEADQGVFDFLAQDWNRIYKEERDKATILGYIAEYLLGQGEDPDELKAMSIPEFSQKAKEYNLPGLEDIDELEERTGLTRDQTYALIYGQAKGAEWLAIYDKNGQRSGKAYDLITRMYREQIAEALVRGSTISDIRSLMVSPDDDEIKEAFGLFEEGISDFQRSLRERRYEKLVTDHLNREMQRFAFTECSINFNNGKLLRLVNEGGREAQYVQFTKGSYAVDSSSHNHSPVSCRKCIEMLGQVARLFPSEDSLRDKEYMRSLGLIWLGRDQFFGDSKTTTAVWPGKTNAERSMDEWWLCCPMHPNCSCVYEDLGEEISEDQTEISDEILNIFDSGQRREKEFQERSRIRYEADLEANREANRLEKIYGPIHKAGVYENGLWEEPTCDHLPEESTDPWLCSYIDWRDAILKLEKT</sequence>
<name>A0ABN0H9B8_9LEPT</name>
<proteinExistence type="predicted"/>
<evidence type="ECO:0000313" key="2">
    <source>
        <dbReference type="Proteomes" id="UP000018720"/>
    </source>
</evidence>
<reference evidence="1 2" key="1">
    <citation type="submission" date="2012-08" db="EMBL/GenBank/DDBJ databases">
        <authorList>
            <person name="Harkins D.M."/>
            <person name="Durkin A.S."/>
            <person name="Selengut J.D."/>
            <person name="Sanka R."/>
            <person name="DePew J."/>
            <person name="Purushe J."/>
            <person name="Matthias M.A."/>
            <person name="Vinetz J.M."/>
            <person name="Sutton G.G."/>
            <person name="Nelson W.C."/>
            <person name="Fouts D.E."/>
        </authorList>
    </citation>
    <scope>NUCLEOTIDE SEQUENCE [LARGE SCALE GENOMIC DNA]</scope>
    <source>
        <strain evidence="1 2">MMD4847</strain>
    </source>
</reference>
<protein>
    <recommendedName>
        <fullName evidence="3">Phage head morphogenesis domain-containing protein</fullName>
    </recommendedName>
</protein>
<gene>
    <name evidence="1" type="ORF">LEP1GSC178_0081</name>
</gene>